<protein>
    <recommendedName>
        <fullName evidence="7">Phospholipase B-like</fullName>
        <ecNumber evidence="7">3.1.1.-</ecNumber>
    </recommendedName>
</protein>
<evidence type="ECO:0000256" key="1">
    <source>
        <dbReference type="ARBA" id="ARBA00007835"/>
    </source>
</evidence>
<proteinExistence type="inferred from homology"/>
<comment type="caution">
    <text evidence="8">The sequence shown here is derived from an EMBL/GenBank/DDBJ whole genome shotgun (WGS) entry which is preliminary data.</text>
</comment>
<evidence type="ECO:0000313" key="8">
    <source>
        <dbReference type="EMBL" id="KAH9376843.1"/>
    </source>
</evidence>
<dbReference type="AlphaFoldDB" id="A0A9J6GN79"/>
<dbReference type="OrthoDB" id="443524at2759"/>
<organism evidence="8 9">
    <name type="scientific">Haemaphysalis longicornis</name>
    <name type="common">Bush tick</name>
    <dbReference type="NCBI Taxonomy" id="44386"/>
    <lineage>
        <taxon>Eukaryota</taxon>
        <taxon>Metazoa</taxon>
        <taxon>Ecdysozoa</taxon>
        <taxon>Arthropoda</taxon>
        <taxon>Chelicerata</taxon>
        <taxon>Arachnida</taxon>
        <taxon>Acari</taxon>
        <taxon>Parasitiformes</taxon>
        <taxon>Ixodida</taxon>
        <taxon>Ixodoidea</taxon>
        <taxon>Ixodidae</taxon>
        <taxon>Haemaphysalinae</taxon>
        <taxon>Haemaphysalis</taxon>
    </lineage>
</organism>
<dbReference type="EC" id="3.1.1.-" evidence="7"/>
<dbReference type="OMA" id="TYEYNPR"/>
<reference evidence="8 9" key="1">
    <citation type="journal article" date="2020" name="Cell">
        <title>Large-Scale Comparative Analyses of Tick Genomes Elucidate Their Genetic Diversity and Vector Capacities.</title>
        <authorList>
            <consortium name="Tick Genome and Microbiome Consortium (TIGMIC)"/>
            <person name="Jia N."/>
            <person name="Wang J."/>
            <person name="Shi W."/>
            <person name="Du L."/>
            <person name="Sun Y."/>
            <person name="Zhan W."/>
            <person name="Jiang J.F."/>
            <person name="Wang Q."/>
            <person name="Zhang B."/>
            <person name="Ji P."/>
            <person name="Bell-Sakyi L."/>
            <person name="Cui X.M."/>
            <person name="Yuan T.T."/>
            <person name="Jiang B.G."/>
            <person name="Yang W.F."/>
            <person name="Lam T.T."/>
            <person name="Chang Q.C."/>
            <person name="Ding S.J."/>
            <person name="Wang X.J."/>
            <person name="Zhu J.G."/>
            <person name="Ruan X.D."/>
            <person name="Zhao L."/>
            <person name="Wei J.T."/>
            <person name="Ye R.Z."/>
            <person name="Que T.C."/>
            <person name="Du C.H."/>
            <person name="Zhou Y.H."/>
            <person name="Cheng J.X."/>
            <person name="Dai P.F."/>
            <person name="Guo W.B."/>
            <person name="Han X.H."/>
            <person name="Huang E.J."/>
            <person name="Li L.F."/>
            <person name="Wei W."/>
            <person name="Gao Y.C."/>
            <person name="Liu J.Z."/>
            <person name="Shao H.Z."/>
            <person name="Wang X."/>
            <person name="Wang C.C."/>
            <person name="Yang T.C."/>
            <person name="Huo Q.B."/>
            <person name="Li W."/>
            <person name="Chen H.Y."/>
            <person name="Chen S.E."/>
            <person name="Zhou L.G."/>
            <person name="Ni X.B."/>
            <person name="Tian J.H."/>
            <person name="Sheng Y."/>
            <person name="Liu T."/>
            <person name="Pan Y.S."/>
            <person name="Xia L.Y."/>
            <person name="Li J."/>
            <person name="Zhao F."/>
            <person name="Cao W.C."/>
        </authorList>
    </citation>
    <scope>NUCLEOTIDE SEQUENCE [LARGE SCALE GENOMIC DNA]</scope>
    <source>
        <strain evidence="8">HaeL-2018</strain>
    </source>
</reference>
<gene>
    <name evidence="8" type="ORF">HPB48_009751</name>
</gene>
<evidence type="ECO:0000256" key="2">
    <source>
        <dbReference type="ARBA" id="ARBA00022729"/>
    </source>
</evidence>
<dbReference type="GO" id="GO:0009395">
    <property type="term" value="P:phospholipid catabolic process"/>
    <property type="evidence" value="ECO:0007669"/>
    <property type="project" value="TreeGrafter"/>
</dbReference>
<dbReference type="Proteomes" id="UP000821853">
    <property type="component" value="Unassembled WGS sequence"/>
</dbReference>
<keyword evidence="4 7" id="KW-0442">Lipid degradation</keyword>
<dbReference type="InterPro" id="IPR007000">
    <property type="entry name" value="PLipase_B-like"/>
</dbReference>
<evidence type="ECO:0000256" key="5">
    <source>
        <dbReference type="ARBA" id="ARBA00023098"/>
    </source>
</evidence>
<dbReference type="VEuPathDB" id="VectorBase:HLOH_053865"/>
<dbReference type="EMBL" id="JABSTR010000008">
    <property type="protein sequence ID" value="KAH9376843.1"/>
    <property type="molecule type" value="Genomic_DNA"/>
</dbReference>
<evidence type="ECO:0000256" key="7">
    <source>
        <dbReference type="RuleBase" id="RU364138"/>
    </source>
</evidence>
<dbReference type="Gene3D" id="3.60.60.30">
    <property type="match status" value="1"/>
</dbReference>
<dbReference type="PANTHER" id="PTHR12370">
    <property type="entry name" value="PHOSPHOLIPASE B-RELATED"/>
    <property type="match status" value="1"/>
</dbReference>
<evidence type="ECO:0000256" key="4">
    <source>
        <dbReference type="ARBA" id="ARBA00022963"/>
    </source>
</evidence>
<evidence type="ECO:0000256" key="6">
    <source>
        <dbReference type="ARBA" id="ARBA00023180"/>
    </source>
</evidence>
<accession>A0A9J6GN79</accession>
<keyword evidence="2" id="KW-0732">Signal</keyword>
<dbReference type="Pfam" id="PF04916">
    <property type="entry name" value="Phospholip_B"/>
    <property type="match status" value="1"/>
</dbReference>
<dbReference type="GO" id="GO:0004620">
    <property type="term" value="F:phospholipase activity"/>
    <property type="evidence" value="ECO:0007669"/>
    <property type="project" value="InterPro"/>
</dbReference>
<keyword evidence="5 7" id="KW-0443">Lipid metabolism</keyword>
<evidence type="ECO:0000313" key="9">
    <source>
        <dbReference type="Proteomes" id="UP000821853"/>
    </source>
</evidence>
<comment type="similarity">
    <text evidence="1 7">Belongs to the phospholipase B-like family.</text>
</comment>
<evidence type="ECO:0000256" key="3">
    <source>
        <dbReference type="ARBA" id="ARBA00022801"/>
    </source>
</evidence>
<dbReference type="PANTHER" id="PTHR12370:SF3">
    <property type="entry name" value="PHOSPHOLIPASE B-LIKE 2-RELATED"/>
    <property type="match status" value="1"/>
</dbReference>
<name>A0A9J6GN79_HAELO</name>
<keyword evidence="3 7" id="KW-0378">Hydrolase</keyword>
<keyword evidence="9" id="KW-1185">Reference proteome</keyword>
<sequence length="496" mass="56604">MAGWAFLQVGSNSKIKDEIQAYAAGAIEGYLSRELMNYHWENMFAHYCDDQVEYCAMLDTFIQMNLKYSLTQAEKLKNTDPYWHMVNLQMGQLAGLSDIFDGNELNYTRRVTTFTKALHFSIVGDLIDLEDAFTRIFNPYSLNQVPPCSAFVKVVGKSKDIYMSHNTWSLYRSMLRIKKTYAFPWHYRPSATGQRMVIPGHTITMSSYPGNLDSWDHFILTSAGLVLTDTSLPNDNIALWSQVNPENAPLTWVRSNVANRLATSASEWANVFSTRNSGTYNNQWLIMDTKLFKPGRPIVNETLWILEQMPGIIRAEDISHLLRENEYWAGFNAAYNKDIFKISGQPAIVEKYGDYFTYERSPRARIFRRDQGNVTDTESLMRLMRYNDYENDPLSRCNGTPSQNPVCTIAARYDLLDPEGHYGIPDIFYRPVGAIDVKFTNAKMTSSMEFIAISGPTNDQQPVFKWSTSGFNDSHLGQPDTFNFGPIHGWGACPDL</sequence>
<dbReference type="GO" id="GO:0005576">
    <property type="term" value="C:extracellular region"/>
    <property type="evidence" value="ECO:0007669"/>
    <property type="project" value="TreeGrafter"/>
</dbReference>
<comment type="function">
    <text evidence="7">Putative phospholipase.</text>
</comment>
<keyword evidence="6" id="KW-0325">Glycoprotein</keyword>